<evidence type="ECO:0000256" key="5">
    <source>
        <dbReference type="ARBA" id="ARBA00047935"/>
    </source>
</evidence>
<dbReference type="SUPFAM" id="SSF56801">
    <property type="entry name" value="Acetyl-CoA synthetase-like"/>
    <property type="match status" value="1"/>
</dbReference>
<dbReference type="InterPro" id="IPR000873">
    <property type="entry name" value="AMP-dep_synth/lig_dom"/>
</dbReference>
<dbReference type="EMBL" id="JAEAOA010001427">
    <property type="protein sequence ID" value="KAK3582249.1"/>
    <property type="molecule type" value="Genomic_DNA"/>
</dbReference>
<dbReference type="Gene3D" id="3.40.50.12780">
    <property type="entry name" value="N-terminal domain of ligase-like"/>
    <property type="match status" value="1"/>
</dbReference>
<dbReference type="InterPro" id="IPR042099">
    <property type="entry name" value="ANL_N_sf"/>
</dbReference>
<dbReference type="Gene3D" id="3.30.300.30">
    <property type="match status" value="1"/>
</dbReference>
<evidence type="ECO:0000256" key="3">
    <source>
        <dbReference type="ARBA" id="ARBA00040004"/>
    </source>
</evidence>
<dbReference type="PANTHER" id="PTHR43347">
    <property type="entry name" value="ACYL-COA SYNTHETASE"/>
    <property type="match status" value="1"/>
</dbReference>
<evidence type="ECO:0000313" key="9">
    <source>
        <dbReference type="EMBL" id="KAK3582249.1"/>
    </source>
</evidence>
<keyword evidence="10" id="KW-1185">Reference proteome</keyword>
<dbReference type="AntiFam" id="ANF00010">
    <property type="entry name" value="tRNA translation"/>
</dbReference>
<evidence type="ECO:0000256" key="4">
    <source>
        <dbReference type="ARBA" id="ARBA00042755"/>
    </source>
</evidence>
<dbReference type="InterPro" id="IPR020845">
    <property type="entry name" value="AMP-binding_CS"/>
</dbReference>
<reference evidence="9" key="2">
    <citation type="journal article" date="2021" name="Genome Biol. Evol.">
        <title>Developing a high-quality reference genome for a parasitic bivalve with doubly uniparental inheritance (Bivalvia: Unionida).</title>
        <authorList>
            <person name="Smith C.H."/>
        </authorList>
    </citation>
    <scope>NUCLEOTIDE SEQUENCE</scope>
    <source>
        <strain evidence="9">CHS0354</strain>
        <tissue evidence="9">Mantle</tissue>
    </source>
</reference>
<feature type="domain" description="AMP-dependent synthetase/ligase" evidence="6">
    <location>
        <begin position="65"/>
        <end position="446"/>
    </location>
</feature>
<proteinExistence type="inferred from homology"/>
<dbReference type="InterPro" id="IPR032387">
    <property type="entry name" value="ACAS_N"/>
</dbReference>
<name>A0AAE0RZ34_9BIVA</name>
<feature type="domain" description="Acetyl-coenzyme A synthetase N-terminal" evidence="8">
    <location>
        <begin position="3"/>
        <end position="56"/>
    </location>
</feature>
<evidence type="ECO:0000256" key="1">
    <source>
        <dbReference type="ARBA" id="ARBA00006432"/>
    </source>
</evidence>
<evidence type="ECO:0000259" key="7">
    <source>
        <dbReference type="Pfam" id="PF13193"/>
    </source>
</evidence>
<comment type="caution">
    <text evidence="9">The sequence shown here is derived from an EMBL/GenBank/DDBJ whole genome shotgun (WGS) entry which is preliminary data.</text>
</comment>
<evidence type="ECO:0000259" key="8">
    <source>
        <dbReference type="Pfam" id="PF16177"/>
    </source>
</evidence>
<gene>
    <name evidence="9" type="ORF">CHS0354_023788</name>
</gene>
<accession>A0AAE0RZ34</accession>
<dbReference type="PROSITE" id="PS00455">
    <property type="entry name" value="AMP_BINDING"/>
    <property type="match status" value="1"/>
</dbReference>
<dbReference type="Pfam" id="PF13193">
    <property type="entry name" value="AMP-binding_C"/>
    <property type="match status" value="1"/>
</dbReference>
<evidence type="ECO:0000256" key="2">
    <source>
        <dbReference type="ARBA" id="ARBA00013275"/>
    </source>
</evidence>
<evidence type="ECO:0000313" key="10">
    <source>
        <dbReference type="Proteomes" id="UP001195483"/>
    </source>
</evidence>
<dbReference type="GO" id="GO:0003987">
    <property type="term" value="F:acetate-CoA ligase activity"/>
    <property type="evidence" value="ECO:0007669"/>
    <property type="project" value="UniProtKB-EC"/>
</dbReference>
<dbReference type="EC" id="6.2.1.1" evidence="2"/>
<dbReference type="AlphaFoldDB" id="A0AAE0RZ34"/>
<dbReference type="InterPro" id="IPR045851">
    <property type="entry name" value="AMP-bd_C_sf"/>
</dbReference>
<evidence type="ECO:0000259" key="6">
    <source>
        <dbReference type="Pfam" id="PF00501"/>
    </source>
</evidence>
<dbReference type="NCBIfam" id="NF001208">
    <property type="entry name" value="PRK00174.1"/>
    <property type="match status" value="1"/>
</dbReference>
<reference evidence="9" key="3">
    <citation type="submission" date="2023-05" db="EMBL/GenBank/DDBJ databases">
        <authorList>
            <person name="Smith C.H."/>
        </authorList>
    </citation>
    <scope>NUCLEOTIDE SEQUENCE</scope>
    <source>
        <strain evidence="9">CHS0354</strain>
        <tissue evidence="9">Mantle</tissue>
    </source>
</reference>
<reference evidence="9" key="1">
    <citation type="journal article" date="2021" name="Genome Biol. Evol.">
        <title>A High-Quality Reference Genome for a Parasitic Bivalve with Doubly Uniparental Inheritance (Bivalvia: Unionida).</title>
        <authorList>
            <person name="Smith C.H."/>
        </authorList>
    </citation>
    <scope>NUCLEOTIDE SEQUENCE</scope>
    <source>
        <strain evidence="9">CHS0354</strain>
    </source>
</reference>
<protein>
    <recommendedName>
        <fullName evidence="3">Acyl-CoA synthetase short-chain family member 3, mitochondrial</fullName>
        <ecNumber evidence="2">6.2.1.1</ecNumber>
    </recommendedName>
    <alternativeName>
        <fullName evidence="4">Acetate--CoA ligase 3</fullName>
    </alternativeName>
</protein>
<dbReference type="PANTHER" id="PTHR43347:SF3">
    <property type="entry name" value="ACYL-COA SYNTHETASE SHORT-CHAIN FAMILY MEMBER 3, MITOCHONDRIAL"/>
    <property type="match status" value="1"/>
</dbReference>
<comment type="similarity">
    <text evidence="1">Belongs to the ATP-dependent AMP-binding enzyme family.</text>
</comment>
<feature type="domain" description="AMP-binding enzyme C-terminal" evidence="7">
    <location>
        <begin position="510"/>
        <end position="589"/>
    </location>
</feature>
<organism evidence="9 10">
    <name type="scientific">Potamilus streckersoni</name>
    <dbReference type="NCBI Taxonomy" id="2493646"/>
    <lineage>
        <taxon>Eukaryota</taxon>
        <taxon>Metazoa</taxon>
        <taxon>Spiralia</taxon>
        <taxon>Lophotrochozoa</taxon>
        <taxon>Mollusca</taxon>
        <taxon>Bivalvia</taxon>
        <taxon>Autobranchia</taxon>
        <taxon>Heteroconchia</taxon>
        <taxon>Palaeoheterodonta</taxon>
        <taxon>Unionida</taxon>
        <taxon>Unionoidea</taxon>
        <taxon>Unionidae</taxon>
        <taxon>Ambleminae</taxon>
        <taxon>Lampsilini</taxon>
        <taxon>Potamilus</taxon>
    </lineage>
</organism>
<dbReference type="Pfam" id="PF00501">
    <property type="entry name" value="AMP-binding"/>
    <property type="match status" value="1"/>
</dbReference>
<dbReference type="InterPro" id="IPR025110">
    <property type="entry name" value="AMP-bd_C"/>
</dbReference>
<sequence length="660" mass="73675">MTYEEIYGRSIEHSDEFWLEQAKAISWFTRPKAKCTSNEYGSVNWFLDGELNMSYLALDYHVENGRAEQPALIYDSPVTKTKKVFTYKKLCEEVATFAGALKKLGVQKGDTVVIYMPLIPEGLIAMYACARLGAIHSVVFGGFAPHELQLRIEDAKPKVVITSTCGIEINRVIEYKPLVDKSIEKSSHKPSNVIVHVRSEMPTFQLVKGRDITWNEAISNVEAAEPVCVNSTHPLYILYTSGTTGKPKGVVRRTGDHAVMLKYTMTYIYNTDPGEVFWAGSDIGWVVGHSYIVYAPLIQGCTTVMYEGKPIKTPDAGGFWRVISEHKVSNFFTAPTAFRAIKKEDPEGLLLKKYDMTSLRTIFVAGERLDPPTYEWLAHLVNVPIVDNWWQTELGSPALANPMGIFPKKIKAGSAGVPVPGYLFEIKDDSGKTLQPDQKGNLTIKLPLPPGCFPTLWNDTERYKKSYMDAYPGYYLTGDEGFIDTEGYIYVMGRIDDVINVAGHRLSTGEMEEILATHDAIAECAVVGIKDELKGEVPVGFIVLKDFATISQIDIERELVSLIRNEVGALACFKQAIIVKRLPKTRSGKILRRTIRKLSEETFVEIPPTIDDPAIIDELRDAMQSNNRGVAQLVERCVRDAEVAGSNPVTPTLKEYSEMK</sequence>
<comment type="catalytic activity">
    <reaction evidence="5">
        <text>butanoate + ATP + CoA = butanoyl-CoA + AMP + diphosphate</text>
        <dbReference type="Rhea" id="RHEA:46172"/>
        <dbReference type="ChEBI" id="CHEBI:17968"/>
        <dbReference type="ChEBI" id="CHEBI:30616"/>
        <dbReference type="ChEBI" id="CHEBI:33019"/>
        <dbReference type="ChEBI" id="CHEBI:57287"/>
        <dbReference type="ChEBI" id="CHEBI:57371"/>
        <dbReference type="ChEBI" id="CHEBI:456215"/>
    </reaction>
    <physiologicalReaction direction="left-to-right" evidence="5">
        <dbReference type="Rhea" id="RHEA:46173"/>
    </physiologicalReaction>
</comment>
<dbReference type="Pfam" id="PF16177">
    <property type="entry name" value="ACAS_N"/>
    <property type="match status" value="1"/>
</dbReference>
<dbReference type="Proteomes" id="UP001195483">
    <property type="component" value="Unassembled WGS sequence"/>
</dbReference>
<dbReference type="GO" id="GO:0050218">
    <property type="term" value="F:propionate-CoA ligase activity"/>
    <property type="evidence" value="ECO:0007669"/>
    <property type="project" value="TreeGrafter"/>
</dbReference>